<sequence length="238" mass="27580">MSDTKYFMCSVSVLAQRNAFEQMQEVAHEIIKQGTYRKSLTMELGDEVSRFVDAAHFFGINYAKPETVLKDIKHKAFMVEESKVLTSLNRDIVWDFFQNEKSEHEIACFLGYAALKSIIGHKTYAKVTNEYLLARFFGCGSTAELIPPIRESSLYRQYSSRYALNKIKMTLSEQWGLSLYGHFTRGFYASFKLSFDELAYQVERSRKSIIKKEKAFVRRDIIAQVKAQVQSEFPHLIL</sequence>
<evidence type="ECO:0000313" key="1">
    <source>
        <dbReference type="EMBL" id="CAG5067974.1"/>
    </source>
</evidence>
<evidence type="ECO:0000313" key="2">
    <source>
        <dbReference type="Proteomes" id="UP000679725"/>
    </source>
</evidence>
<keyword evidence="2" id="KW-1185">Reference proteome</keyword>
<reference evidence="1 2" key="1">
    <citation type="submission" date="2021-04" db="EMBL/GenBank/DDBJ databases">
        <authorList>
            <person name="Rodrigo-Torres L."/>
            <person name="Arahal R. D."/>
            <person name="Lucena T."/>
        </authorList>
    </citation>
    <scope>NUCLEOTIDE SEQUENCE [LARGE SCALE GENOMIC DNA]</scope>
    <source>
        <strain evidence="1 2">CECT 9623</strain>
    </source>
</reference>
<organism evidence="1 2">
    <name type="scientific">Dyadobacter linearis</name>
    <dbReference type="NCBI Taxonomy" id="2823330"/>
    <lineage>
        <taxon>Bacteria</taxon>
        <taxon>Pseudomonadati</taxon>
        <taxon>Bacteroidota</taxon>
        <taxon>Cytophagia</taxon>
        <taxon>Cytophagales</taxon>
        <taxon>Spirosomataceae</taxon>
        <taxon>Dyadobacter</taxon>
    </lineage>
</organism>
<dbReference type="Proteomes" id="UP000679725">
    <property type="component" value="Unassembled WGS sequence"/>
</dbReference>
<proteinExistence type="predicted"/>
<dbReference type="RefSeq" id="WP_215232100.1">
    <property type="nucleotide sequence ID" value="NZ_CAJRAU010000001.1"/>
</dbReference>
<accession>A0ABN7R3P4</accession>
<dbReference type="EMBL" id="CAJRAU010000001">
    <property type="protein sequence ID" value="CAG5067974.1"/>
    <property type="molecule type" value="Genomic_DNA"/>
</dbReference>
<gene>
    <name evidence="1" type="ORF">DYBT9623_00702</name>
</gene>
<comment type="caution">
    <text evidence="1">The sequence shown here is derived from an EMBL/GenBank/DDBJ whole genome shotgun (WGS) entry which is preliminary data.</text>
</comment>
<name>A0ABN7R3P4_9BACT</name>
<protein>
    <submittedName>
        <fullName evidence="1">Uncharacterized protein</fullName>
    </submittedName>
</protein>